<name>A0A1S7QTI9_9HYPH</name>
<evidence type="ECO:0000313" key="5">
    <source>
        <dbReference type="Proteomes" id="UP000191988"/>
    </source>
</evidence>
<accession>A0A1S7QTI9</accession>
<reference evidence="5" key="1">
    <citation type="submission" date="2016-01" db="EMBL/GenBank/DDBJ databases">
        <authorList>
            <person name="Regsiter A."/>
            <person name="william w."/>
        </authorList>
    </citation>
    <scope>NUCLEOTIDE SEQUENCE [LARGE SCALE GENOMIC DNA]</scope>
    <source>
        <strain evidence="5">CFBP 6623</strain>
    </source>
</reference>
<gene>
    <name evidence="4" type="ORF">AGR3A_Lc10019</name>
</gene>
<keyword evidence="2" id="KW-0574">Periplasm</keyword>
<dbReference type="Pfam" id="PF01547">
    <property type="entry name" value="SBP_bac_1"/>
    <property type="match status" value="1"/>
</dbReference>
<dbReference type="Proteomes" id="UP000191988">
    <property type="component" value="Unassembled WGS sequence"/>
</dbReference>
<dbReference type="RefSeq" id="WP_046800483.1">
    <property type="nucleotide sequence ID" value="NZ_LT009724.1"/>
</dbReference>
<dbReference type="InterPro" id="IPR006059">
    <property type="entry name" value="SBP"/>
</dbReference>
<dbReference type="Gene3D" id="3.40.190.10">
    <property type="entry name" value="Periplasmic binding protein-like II"/>
    <property type="match status" value="2"/>
</dbReference>
<dbReference type="EMBL" id="FBWK01000045">
    <property type="protein sequence ID" value="CUX41603.1"/>
    <property type="molecule type" value="Genomic_DNA"/>
</dbReference>
<keyword evidence="1 3" id="KW-0732">Signal</keyword>
<evidence type="ECO:0000256" key="1">
    <source>
        <dbReference type="ARBA" id="ARBA00022729"/>
    </source>
</evidence>
<feature type="signal peptide" evidence="3">
    <location>
        <begin position="1"/>
        <end position="24"/>
    </location>
</feature>
<dbReference type="PANTHER" id="PTHR30006:SF25">
    <property type="entry name" value="PHOSPHOGLYCERATE TRANSPORT REGULATORY PROTEIN PGTC"/>
    <property type="match status" value="1"/>
</dbReference>
<feature type="chain" id="PRO_5010588221" evidence="3">
    <location>
        <begin position="25"/>
        <end position="354"/>
    </location>
</feature>
<dbReference type="STRING" id="1183432.AGR3A_Lc10019"/>
<evidence type="ECO:0000256" key="2">
    <source>
        <dbReference type="ARBA" id="ARBA00022764"/>
    </source>
</evidence>
<sequence length="354" mass="38372">MKQFFSYAMTANAAALLLAMPVFAASDDLVEAARKEGSVTIYAATDQAQAQAALDAFTKKYPGIRVDYNDIGTNGVYNRIISEAAAKQVGGDVFWTSAMDQGVKLATDGYLEAYKSPEMPSLPSWAVFKDIVYATSVEPVGMIYNKTALPEDKVPQTREDLIKFISSGEYNGRIGTFDPEKSGVGFLIQTSDLEKTSNFWDMTKGLGKAKGKSYSSTGSMRETVVSGENVLAYNLIGSYALDWVKSAPNLGVAFGKDYTLAFSRVAGLLKDAPHPNAGKLFMDFLLSQDGQNALASKGMPALRKDTTEGYNIDTLNALVGGNLKPIALDETLLGFMEPMKRLKFLNEWRAALKG</sequence>
<dbReference type="PANTHER" id="PTHR30006">
    <property type="entry name" value="THIAMINE-BINDING PERIPLASMIC PROTEIN-RELATED"/>
    <property type="match status" value="1"/>
</dbReference>
<evidence type="ECO:0000313" key="4">
    <source>
        <dbReference type="EMBL" id="CUX41603.1"/>
    </source>
</evidence>
<dbReference type="SUPFAM" id="SSF53850">
    <property type="entry name" value="Periplasmic binding protein-like II"/>
    <property type="match status" value="1"/>
</dbReference>
<proteinExistence type="predicted"/>
<dbReference type="AlphaFoldDB" id="A0A1S7QTI9"/>
<organism evidence="4 5">
    <name type="scientific">Agrobacterium tomkonis CFBP 6623</name>
    <dbReference type="NCBI Taxonomy" id="1183432"/>
    <lineage>
        <taxon>Bacteria</taxon>
        <taxon>Pseudomonadati</taxon>
        <taxon>Pseudomonadota</taxon>
        <taxon>Alphaproteobacteria</taxon>
        <taxon>Hyphomicrobiales</taxon>
        <taxon>Rhizobiaceae</taxon>
        <taxon>Rhizobium/Agrobacterium group</taxon>
        <taxon>Agrobacterium</taxon>
        <taxon>Agrobacterium tumefaciens complex</taxon>
    </lineage>
</organism>
<evidence type="ECO:0000256" key="3">
    <source>
        <dbReference type="SAM" id="SignalP"/>
    </source>
</evidence>
<dbReference type="GO" id="GO:0030288">
    <property type="term" value="C:outer membrane-bounded periplasmic space"/>
    <property type="evidence" value="ECO:0007669"/>
    <property type="project" value="TreeGrafter"/>
</dbReference>
<protein>
    <submittedName>
        <fullName evidence="4">Extracellular solute-binding protein family 1</fullName>
    </submittedName>
</protein>
<keyword evidence="5" id="KW-1185">Reference proteome</keyword>